<name>A0ACB7ZYG5_9AGAM</name>
<gene>
    <name evidence="1" type="ORF">BJ138DRAFT_1117801</name>
</gene>
<dbReference type="Proteomes" id="UP000790377">
    <property type="component" value="Unassembled WGS sequence"/>
</dbReference>
<evidence type="ECO:0000313" key="1">
    <source>
        <dbReference type="EMBL" id="KAH7906189.1"/>
    </source>
</evidence>
<sequence length="270" mass="29038">MPPSIPEPSSSICKLASMAEMVSLEEINDGEGEDSDNGDGEGIDGDTYGLCACTSQLKRPERRFSLFTRQASPEFRVLLGNSEITNGKPRGRRPPPPKASKKPLIIFLLAVFCAPLRRLGTRAVVEVRRGVLREGDSEVDPPLHSHEYLTVVLMPSLPKYLVTGPGHAEYHDKASPGTSVGGPTFRSRASPSLELEGGRVAVNLDIKCLLGHRTRTRVFALASNSKQLQFFASAWRTTSVVPSNDLAAAVSADAHSYVDSGIAARSKASL</sequence>
<protein>
    <submittedName>
        <fullName evidence="1">Uncharacterized protein</fullName>
    </submittedName>
</protein>
<proteinExistence type="predicted"/>
<dbReference type="EMBL" id="MU268056">
    <property type="protein sequence ID" value="KAH7906189.1"/>
    <property type="molecule type" value="Genomic_DNA"/>
</dbReference>
<organism evidence="1 2">
    <name type="scientific">Hygrophoropsis aurantiaca</name>
    <dbReference type="NCBI Taxonomy" id="72124"/>
    <lineage>
        <taxon>Eukaryota</taxon>
        <taxon>Fungi</taxon>
        <taxon>Dikarya</taxon>
        <taxon>Basidiomycota</taxon>
        <taxon>Agaricomycotina</taxon>
        <taxon>Agaricomycetes</taxon>
        <taxon>Agaricomycetidae</taxon>
        <taxon>Boletales</taxon>
        <taxon>Coniophorineae</taxon>
        <taxon>Hygrophoropsidaceae</taxon>
        <taxon>Hygrophoropsis</taxon>
    </lineage>
</organism>
<accession>A0ACB7ZYG5</accession>
<evidence type="ECO:0000313" key="2">
    <source>
        <dbReference type="Proteomes" id="UP000790377"/>
    </source>
</evidence>
<reference evidence="1" key="1">
    <citation type="journal article" date="2021" name="New Phytol.">
        <title>Evolutionary innovations through gain and loss of genes in the ectomycorrhizal Boletales.</title>
        <authorList>
            <person name="Wu G."/>
            <person name="Miyauchi S."/>
            <person name="Morin E."/>
            <person name="Kuo A."/>
            <person name="Drula E."/>
            <person name="Varga T."/>
            <person name="Kohler A."/>
            <person name="Feng B."/>
            <person name="Cao Y."/>
            <person name="Lipzen A."/>
            <person name="Daum C."/>
            <person name="Hundley H."/>
            <person name="Pangilinan J."/>
            <person name="Johnson J."/>
            <person name="Barry K."/>
            <person name="LaButti K."/>
            <person name="Ng V."/>
            <person name="Ahrendt S."/>
            <person name="Min B."/>
            <person name="Choi I.G."/>
            <person name="Park H."/>
            <person name="Plett J.M."/>
            <person name="Magnuson J."/>
            <person name="Spatafora J.W."/>
            <person name="Nagy L.G."/>
            <person name="Henrissat B."/>
            <person name="Grigoriev I.V."/>
            <person name="Yang Z.L."/>
            <person name="Xu J."/>
            <person name="Martin F.M."/>
        </authorList>
    </citation>
    <scope>NUCLEOTIDE SEQUENCE</scope>
    <source>
        <strain evidence="1">ATCC 28755</strain>
    </source>
</reference>
<comment type="caution">
    <text evidence="1">The sequence shown here is derived from an EMBL/GenBank/DDBJ whole genome shotgun (WGS) entry which is preliminary data.</text>
</comment>
<keyword evidence="2" id="KW-1185">Reference proteome</keyword>